<reference evidence="7 8" key="1">
    <citation type="submission" date="2016-10" db="EMBL/GenBank/DDBJ databases">
        <authorList>
            <person name="de Groot N.N."/>
        </authorList>
    </citation>
    <scope>NUCLEOTIDE SEQUENCE [LARGE SCALE GENOMIC DNA]</scope>
    <source>
        <strain evidence="7 8">DSM 17074</strain>
    </source>
</reference>
<protein>
    <submittedName>
        <fullName evidence="7">DNA-binding transcriptional regulator, MarR family</fullName>
    </submittedName>
</protein>
<dbReference type="PANTHER" id="PTHR33164:SF5">
    <property type="entry name" value="ORGANIC HYDROPEROXIDE RESISTANCE TRANSCRIPTIONAL REGULATOR"/>
    <property type="match status" value="1"/>
</dbReference>
<dbReference type="SUPFAM" id="SSF46785">
    <property type="entry name" value="Winged helix' DNA-binding domain"/>
    <property type="match status" value="1"/>
</dbReference>
<dbReference type="GO" id="GO:0006950">
    <property type="term" value="P:response to stress"/>
    <property type="evidence" value="ECO:0007669"/>
    <property type="project" value="TreeGrafter"/>
</dbReference>
<dbReference type="Proteomes" id="UP000199139">
    <property type="component" value="Unassembled WGS sequence"/>
</dbReference>
<sequence length="158" mass="18507">MNPEVCDKLFIEEVIDMAKDQLKLDNQICFPLYAATREMTKRYQPLLKELDVTYPQYLVLLVLWEEGMITVKALGKRLYLDSGTLTPMLKRMEERGILTRRRSTEDERVVEVELTALGKEKEHLAEEIPMKFIEGTKLSEEEYHQLKAILAKLMQETQ</sequence>
<keyword evidence="5" id="KW-0804">Transcription</keyword>
<dbReference type="GO" id="GO:0005737">
    <property type="term" value="C:cytoplasm"/>
    <property type="evidence" value="ECO:0007669"/>
    <property type="project" value="UniProtKB-SubCell"/>
</dbReference>
<evidence type="ECO:0000313" key="8">
    <source>
        <dbReference type="Proteomes" id="UP000199139"/>
    </source>
</evidence>
<dbReference type="SMART" id="SM00347">
    <property type="entry name" value="HTH_MARR"/>
    <property type="match status" value="1"/>
</dbReference>
<dbReference type="GO" id="GO:0003700">
    <property type="term" value="F:DNA-binding transcription factor activity"/>
    <property type="evidence" value="ECO:0007669"/>
    <property type="project" value="InterPro"/>
</dbReference>
<evidence type="ECO:0000256" key="4">
    <source>
        <dbReference type="ARBA" id="ARBA00023125"/>
    </source>
</evidence>
<dbReference type="InterPro" id="IPR039422">
    <property type="entry name" value="MarR/SlyA-like"/>
</dbReference>
<dbReference type="EMBL" id="FPAI01000001">
    <property type="protein sequence ID" value="SFS34946.1"/>
    <property type="molecule type" value="Genomic_DNA"/>
</dbReference>
<name>A0A1I6P3Z6_9BACI</name>
<comment type="subcellular location">
    <subcellularLocation>
        <location evidence="1">Cytoplasm</location>
    </subcellularLocation>
</comment>
<dbReference type="FunFam" id="1.10.10.10:FF:000163">
    <property type="entry name" value="MarR family transcriptional regulator"/>
    <property type="match status" value="1"/>
</dbReference>
<evidence type="ECO:0000256" key="2">
    <source>
        <dbReference type="ARBA" id="ARBA00022490"/>
    </source>
</evidence>
<evidence type="ECO:0000256" key="3">
    <source>
        <dbReference type="ARBA" id="ARBA00023015"/>
    </source>
</evidence>
<dbReference type="InterPro" id="IPR055166">
    <property type="entry name" value="Transc_reg_Sar_Rot_HTH"/>
</dbReference>
<dbReference type="PROSITE" id="PS50995">
    <property type="entry name" value="HTH_MARR_2"/>
    <property type="match status" value="1"/>
</dbReference>
<accession>A0A1I6P3Z6</accession>
<evidence type="ECO:0000256" key="5">
    <source>
        <dbReference type="ARBA" id="ARBA00023163"/>
    </source>
</evidence>
<dbReference type="InterPro" id="IPR000835">
    <property type="entry name" value="HTH_MarR-typ"/>
</dbReference>
<organism evidence="7 8">
    <name type="scientific">Halolactibacillus miurensis</name>
    <dbReference type="NCBI Taxonomy" id="306541"/>
    <lineage>
        <taxon>Bacteria</taxon>
        <taxon>Bacillati</taxon>
        <taxon>Bacillota</taxon>
        <taxon>Bacilli</taxon>
        <taxon>Bacillales</taxon>
        <taxon>Bacillaceae</taxon>
        <taxon>Halolactibacillus</taxon>
    </lineage>
</organism>
<keyword evidence="4 7" id="KW-0238">DNA-binding</keyword>
<evidence type="ECO:0000259" key="6">
    <source>
        <dbReference type="PROSITE" id="PS50995"/>
    </source>
</evidence>
<dbReference type="AlphaFoldDB" id="A0A1I6P3Z6"/>
<dbReference type="PANTHER" id="PTHR33164">
    <property type="entry name" value="TRANSCRIPTIONAL REGULATOR, MARR FAMILY"/>
    <property type="match status" value="1"/>
</dbReference>
<feature type="domain" description="HTH marR-type" evidence="6">
    <location>
        <begin position="25"/>
        <end position="155"/>
    </location>
</feature>
<dbReference type="InterPro" id="IPR036390">
    <property type="entry name" value="WH_DNA-bd_sf"/>
</dbReference>
<dbReference type="STRING" id="306541.SAMN05421668_101188"/>
<dbReference type="InterPro" id="IPR036388">
    <property type="entry name" value="WH-like_DNA-bd_sf"/>
</dbReference>
<evidence type="ECO:0000256" key="1">
    <source>
        <dbReference type="ARBA" id="ARBA00004496"/>
    </source>
</evidence>
<keyword evidence="3" id="KW-0805">Transcription regulation</keyword>
<gene>
    <name evidence="7" type="ORF">SAMN05421668_101188</name>
</gene>
<dbReference type="Pfam" id="PF22381">
    <property type="entry name" value="Staph_reg_Sar_Rot"/>
    <property type="match status" value="1"/>
</dbReference>
<keyword evidence="2" id="KW-0963">Cytoplasm</keyword>
<dbReference type="GO" id="GO:0003677">
    <property type="term" value="F:DNA binding"/>
    <property type="evidence" value="ECO:0007669"/>
    <property type="project" value="UniProtKB-KW"/>
</dbReference>
<proteinExistence type="predicted"/>
<dbReference type="Gene3D" id="1.10.10.10">
    <property type="entry name" value="Winged helix-like DNA-binding domain superfamily/Winged helix DNA-binding domain"/>
    <property type="match status" value="1"/>
</dbReference>
<evidence type="ECO:0000313" key="7">
    <source>
        <dbReference type="EMBL" id="SFS34946.1"/>
    </source>
</evidence>